<dbReference type="EMBL" id="JAPDFW010000084">
    <property type="protein sequence ID" value="KAJ5071861.1"/>
    <property type="molecule type" value="Genomic_DNA"/>
</dbReference>
<organism evidence="2 3">
    <name type="scientific">Anaeramoeba ignava</name>
    <name type="common">Anaerobic marine amoeba</name>
    <dbReference type="NCBI Taxonomy" id="1746090"/>
    <lineage>
        <taxon>Eukaryota</taxon>
        <taxon>Metamonada</taxon>
        <taxon>Anaeramoebidae</taxon>
        <taxon>Anaeramoeba</taxon>
    </lineage>
</organism>
<dbReference type="Gene3D" id="3.30.710.10">
    <property type="entry name" value="Potassium Channel Kv1.1, Chain A"/>
    <property type="match status" value="1"/>
</dbReference>
<dbReference type="Pfam" id="PF07534">
    <property type="entry name" value="TLD"/>
    <property type="match status" value="1"/>
</dbReference>
<dbReference type="PANTHER" id="PTHR45774">
    <property type="entry name" value="BTB/POZ DOMAIN-CONTAINING"/>
    <property type="match status" value="1"/>
</dbReference>
<dbReference type="Gene3D" id="1.25.40.420">
    <property type="match status" value="1"/>
</dbReference>
<dbReference type="SMART" id="SM00225">
    <property type="entry name" value="BTB"/>
    <property type="match status" value="1"/>
</dbReference>
<dbReference type="OrthoDB" id="25620at2759"/>
<evidence type="ECO:0000313" key="2">
    <source>
        <dbReference type="EMBL" id="KAJ5071861.1"/>
    </source>
</evidence>
<dbReference type="InterPro" id="IPR006571">
    <property type="entry name" value="TLDc_dom"/>
</dbReference>
<dbReference type="InterPro" id="IPR011333">
    <property type="entry name" value="SKP1/BTB/POZ_sf"/>
</dbReference>
<dbReference type="InterPro" id="IPR000210">
    <property type="entry name" value="BTB/POZ_dom"/>
</dbReference>
<sequence length="536" mass="62319">MQSHPQNYKKKFIRSRDFSQDLRSSIYKNGLGQDFTITCKNGKFYAYSSILMARSPGLANLQSGTIDKKDNHYSVVEAALKYIYTNDFDMPFKDPYDQKIAAFDLISELYKLANDWALPEVKIRCERYLTSEMRRRQDKPDPKTGIKNRALNNLSTIKNMSIESLTNKVLEVIDKEINIIIENKDYLKIDDTDLAEILQRDSLNITNELSLFEMIIDYAYDRYSKNNENKSQSTEEVPQELKDHLRGNLLKLIRFSTMSLEDFMSAAEYEILDTDEVNDIADYIEAAMDGDRDTQQQILEDFKEHSGDLHHWFKKKRFYFDQESYISGDSFDPDRANSLVQESLKSCKPSIEQYKDILTNWTSEEIYNKIQLRFISTKDDSFTCKDFHYICDNKSNVFVIIKSCGAAFGGFTSVGWSRPQAENEQNEQKIQEFEKPFPIEDENAFLFILSSNNQSQQKIPIVSEQKKSALIYYSQRGPIFGDGWDLSISGDLKTGFSNSGFNYKLPNNIQYDSKDAKMFFTNEFGQWAIEKLEVYF</sequence>
<dbReference type="AlphaFoldDB" id="A0A9Q0R9G8"/>
<dbReference type="Pfam" id="PF00651">
    <property type="entry name" value="BTB"/>
    <property type="match status" value="1"/>
</dbReference>
<name>A0A9Q0R9G8_ANAIG</name>
<dbReference type="InterPro" id="IPR011705">
    <property type="entry name" value="BACK"/>
</dbReference>
<comment type="caution">
    <text evidence="2">The sequence shown here is derived from an EMBL/GenBank/DDBJ whole genome shotgun (WGS) entry which is preliminary data.</text>
</comment>
<reference evidence="2" key="1">
    <citation type="submission" date="2022-10" db="EMBL/GenBank/DDBJ databases">
        <title>Novel sulphate-reducing endosymbionts in the free-living metamonad Anaeramoeba.</title>
        <authorList>
            <person name="Jerlstrom-Hultqvist J."/>
            <person name="Cepicka I."/>
            <person name="Gallot-Lavallee L."/>
            <person name="Salas-Leiva D."/>
            <person name="Curtis B.A."/>
            <person name="Zahonova K."/>
            <person name="Pipaliya S."/>
            <person name="Dacks J."/>
            <person name="Roger A.J."/>
        </authorList>
    </citation>
    <scope>NUCLEOTIDE SEQUENCE</scope>
    <source>
        <strain evidence="2">BMAN</strain>
    </source>
</reference>
<accession>A0A9Q0R9G8</accession>
<keyword evidence="3" id="KW-1185">Reference proteome</keyword>
<gene>
    <name evidence="2" type="ORF">M0811_09760</name>
</gene>
<dbReference type="PANTHER" id="PTHR45774:SF3">
    <property type="entry name" value="BTB (POZ) DOMAIN-CONTAINING 2B-RELATED"/>
    <property type="match status" value="1"/>
</dbReference>
<evidence type="ECO:0000313" key="3">
    <source>
        <dbReference type="Proteomes" id="UP001149090"/>
    </source>
</evidence>
<dbReference type="Proteomes" id="UP001149090">
    <property type="component" value="Unassembled WGS sequence"/>
</dbReference>
<feature type="domain" description="BTB" evidence="1">
    <location>
        <begin position="33"/>
        <end position="133"/>
    </location>
</feature>
<dbReference type="SUPFAM" id="SSF54695">
    <property type="entry name" value="POZ domain"/>
    <property type="match status" value="1"/>
</dbReference>
<dbReference type="Pfam" id="PF07707">
    <property type="entry name" value="BACK"/>
    <property type="match status" value="1"/>
</dbReference>
<evidence type="ECO:0000259" key="1">
    <source>
        <dbReference type="SMART" id="SM00225"/>
    </source>
</evidence>
<protein>
    <recommendedName>
        <fullName evidence="1">BTB domain-containing protein</fullName>
    </recommendedName>
</protein>
<proteinExistence type="predicted"/>